<evidence type="ECO:0000256" key="1">
    <source>
        <dbReference type="SAM" id="MobiDB-lite"/>
    </source>
</evidence>
<evidence type="ECO:0000259" key="2">
    <source>
        <dbReference type="Pfam" id="PF14479"/>
    </source>
</evidence>
<dbReference type="EMBL" id="MU839832">
    <property type="protein sequence ID" value="KAK1756508.1"/>
    <property type="molecule type" value="Genomic_DNA"/>
</dbReference>
<dbReference type="Gene3D" id="1.20.120.1020">
    <property type="entry name" value="Prion-inhibition and propagation, HeLo domain"/>
    <property type="match status" value="1"/>
</dbReference>
<dbReference type="Proteomes" id="UP001239445">
    <property type="component" value="Unassembled WGS sequence"/>
</dbReference>
<feature type="compositionally biased region" description="Polar residues" evidence="1">
    <location>
        <begin position="113"/>
        <end position="133"/>
    </location>
</feature>
<proteinExistence type="predicted"/>
<protein>
    <submittedName>
        <fullName evidence="3">Prion-inhibition and propagation-domain-containing protein</fullName>
    </submittedName>
</protein>
<comment type="caution">
    <text evidence="3">The sequence shown here is derived from an EMBL/GenBank/DDBJ whole genome shotgun (WGS) entry which is preliminary data.</text>
</comment>
<keyword evidence="4" id="KW-1185">Reference proteome</keyword>
<evidence type="ECO:0000313" key="4">
    <source>
        <dbReference type="Proteomes" id="UP001239445"/>
    </source>
</evidence>
<reference evidence="3" key="1">
    <citation type="submission" date="2023-06" db="EMBL/GenBank/DDBJ databases">
        <title>Genome-scale phylogeny and comparative genomics of the fungal order Sordariales.</title>
        <authorList>
            <consortium name="Lawrence Berkeley National Laboratory"/>
            <person name="Hensen N."/>
            <person name="Bonometti L."/>
            <person name="Westerberg I."/>
            <person name="Brannstrom I.O."/>
            <person name="Guillou S."/>
            <person name="Cros-Aarteil S."/>
            <person name="Calhoun S."/>
            <person name="Haridas S."/>
            <person name="Kuo A."/>
            <person name="Mondo S."/>
            <person name="Pangilinan J."/>
            <person name="Riley R."/>
            <person name="Labutti K."/>
            <person name="Andreopoulos B."/>
            <person name="Lipzen A."/>
            <person name="Chen C."/>
            <person name="Yanf M."/>
            <person name="Daum C."/>
            <person name="Ng V."/>
            <person name="Clum A."/>
            <person name="Steindorff A."/>
            <person name="Ohm R."/>
            <person name="Martin F."/>
            <person name="Silar P."/>
            <person name="Natvig D."/>
            <person name="Lalanne C."/>
            <person name="Gautier V."/>
            <person name="Ament-Velasquez S.L."/>
            <person name="Kruys A."/>
            <person name="Hutchinson M.I."/>
            <person name="Powell A.J."/>
            <person name="Barry K."/>
            <person name="Miller A.N."/>
            <person name="Grigoriev I.V."/>
            <person name="Debuchy R."/>
            <person name="Gladieux P."/>
            <person name="Thoren M.H."/>
            <person name="Johannesson H."/>
        </authorList>
    </citation>
    <scope>NUCLEOTIDE SEQUENCE</scope>
    <source>
        <strain evidence="3">PSN4</strain>
    </source>
</reference>
<evidence type="ECO:0000313" key="3">
    <source>
        <dbReference type="EMBL" id="KAK1756508.1"/>
    </source>
</evidence>
<gene>
    <name evidence="3" type="ORF">QBC47DRAFT_360191</name>
</gene>
<keyword evidence="3" id="KW-0640">Prion</keyword>
<dbReference type="PANTHER" id="PTHR37542:SF3">
    <property type="entry name" value="PRION-INHIBITION AND PROPAGATION HELO DOMAIN-CONTAINING PROTEIN"/>
    <property type="match status" value="1"/>
</dbReference>
<feature type="domain" description="Prion-inhibition and propagation HeLo" evidence="2">
    <location>
        <begin position="6"/>
        <end position="212"/>
    </location>
</feature>
<name>A0AAJ0FAP0_9PEZI</name>
<sequence length="301" mass="32176">MAEVFGIVSGAIGIASAFSACVEVFGYVQEGRHFGRDYETSHLRLTLLRLRLSRWGSAVDIYNDPKLGRPSADDSEIGVAKDTLFQILVLFEDSKRVSDRFKLKDDDPEAANSGKSSSQHPLSNAPGGSTTIPLPSRADNKMSAVATQRQKHSNVLKLAAWAIHHSKALSRLLDDLSELIGSLEQLFPPPPARLAQLTAGELAEADGQEEIQVLTTAAEGIDPALHAAAAQLTGHQYMEIEVDAGIDGLVINGNTYTSNDNTGAVSGRTSHLYRGISIKGTKGLTVLNGNKHGAGRLRASR</sequence>
<dbReference type="PANTHER" id="PTHR37542">
    <property type="entry name" value="HELO DOMAIN-CONTAINING PROTEIN-RELATED"/>
    <property type="match status" value="1"/>
</dbReference>
<dbReference type="InterPro" id="IPR029498">
    <property type="entry name" value="HeLo_dom"/>
</dbReference>
<accession>A0AAJ0FAP0</accession>
<dbReference type="InterPro" id="IPR038305">
    <property type="entry name" value="HeLo_sf"/>
</dbReference>
<dbReference type="AlphaFoldDB" id="A0AAJ0FAP0"/>
<feature type="region of interest" description="Disordered" evidence="1">
    <location>
        <begin position="102"/>
        <end position="147"/>
    </location>
</feature>
<dbReference type="Pfam" id="PF14479">
    <property type="entry name" value="HeLo"/>
    <property type="match status" value="1"/>
</dbReference>
<organism evidence="3 4">
    <name type="scientific">Echria macrotheca</name>
    <dbReference type="NCBI Taxonomy" id="438768"/>
    <lineage>
        <taxon>Eukaryota</taxon>
        <taxon>Fungi</taxon>
        <taxon>Dikarya</taxon>
        <taxon>Ascomycota</taxon>
        <taxon>Pezizomycotina</taxon>
        <taxon>Sordariomycetes</taxon>
        <taxon>Sordariomycetidae</taxon>
        <taxon>Sordariales</taxon>
        <taxon>Schizotheciaceae</taxon>
        <taxon>Echria</taxon>
    </lineage>
</organism>
<keyword evidence="3" id="KW-0034">Amyloid</keyword>